<dbReference type="AlphaFoldDB" id="A0AAF0TCG1"/>
<keyword evidence="3" id="KW-1185">Reference proteome</keyword>
<evidence type="ECO:0000256" key="1">
    <source>
        <dbReference type="SAM" id="MobiDB-lite"/>
    </source>
</evidence>
<accession>A0AAF0TCG1</accession>
<protein>
    <submittedName>
        <fullName evidence="2">Uncharacterized protein</fullName>
    </submittedName>
</protein>
<name>A0AAF0TCG1_SOLVR</name>
<gene>
    <name evidence="2" type="ORF">MTR67_007116</name>
</gene>
<organism evidence="2 3">
    <name type="scientific">Solanum verrucosum</name>
    <dbReference type="NCBI Taxonomy" id="315347"/>
    <lineage>
        <taxon>Eukaryota</taxon>
        <taxon>Viridiplantae</taxon>
        <taxon>Streptophyta</taxon>
        <taxon>Embryophyta</taxon>
        <taxon>Tracheophyta</taxon>
        <taxon>Spermatophyta</taxon>
        <taxon>Magnoliopsida</taxon>
        <taxon>eudicotyledons</taxon>
        <taxon>Gunneridae</taxon>
        <taxon>Pentapetalae</taxon>
        <taxon>asterids</taxon>
        <taxon>lamiids</taxon>
        <taxon>Solanales</taxon>
        <taxon>Solanaceae</taxon>
        <taxon>Solanoideae</taxon>
        <taxon>Solaneae</taxon>
        <taxon>Solanum</taxon>
    </lineage>
</organism>
<dbReference type="Proteomes" id="UP001234989">
    <property type="component" value="Chromosome 2"/>
</dbReference>
<reference evidence="2" key="1">
    <citation type="submission" date="2023-08" db="EMBL/GenBank/DDBJ databases">
        <title>A de novo genome assembly of Solanum verrucosum Schlechtendal, a Mexican diploid species geographically isolated from the other diploid A-genome species in potato relatives.</title>
        <authorList>
            <person name="Hosaka K."/>
        </authorList>
    </citation>
    <scope>NUCLEOTIDE SEQUENCE</scope>
    <source>
        <tissue evidence="2">Young leaves</tissue>
    </source>
</reference>
<feature type="compositionally biased region" description="Low complexity" evidence="1">
    <location>
        <begin position="68"/>
        <end position="85"/>
    </location>
</feature>
<feature type="region of interest" description="Disordered" evidence="1">
    <location>
        <begin position="63"/>
        <end position="85"/>
    </location>
</feature>
<evidence type="ECO:0000313" key="3">
    <source>
        <dbReference type="Proteomes" id="UP001234989"/>
    </source>
</evidence>
<dbReference type="EMBL" id="CP133613">
    <property type="protein sequence ID" value="WMV13731.1"/>
    <property type="molecule type" value="Genomic_DNA"/>
</dbReference>
<sequence>MSMRAKQSQIYLPFLVLITELCRRDRVPLIEKKDVVVTTTSSTDIRWIEAEYMRDEADKCRVAPASEPKSTYGPSTSTTPSCTTTPHPTTSLVVSFSRPLITQVMLYMMGHLAQYANIRASWVETFVPWIIKLVIVASLAPIGGEMREHR</sequence>
<evidence type="ECO:0000313" key="2">
    <source>
        <dbReference type="EMBL" id="WMV13731.1"/>
    </source>
</evidence>
<proteinExistence type="predicted"/>